<reference evidence="1 2" key="1">
    <citation type="journal article" date="2020" name="ISME J.">
        <title>Uncovering the hidden diversity of litter-decomposition mechanisms in mushroom-forming fungi.</title>
        <authorList>
            <person name="Floudas D."/>
            <person name="Bentzer J."/>
            <person name="Ahren D."/>
            <person name="Johansson T."/>
            <person name="Persson P."/>
            <person name="Tunlid A."/>
        </authorList>
    </citation>
    <scope>NUCLEOTIDE SEQUENCE [LARGE SCALE GENOMIC DNA]</scope>
    <source>
        <strain evidence="1 2">CBS 291.85</strain>
    </source>
</reference>
<dbReference type="Proteomes" id="UP000559256">
    <property type="component" value="Unassembled WGS sequence"/>
</dbReference>
<accession>A0A8H5C841</accession>
<dbReference type="AlphaFoldDB" id="A0A8H5C841"/>
<comment type="caution">
    <text evidence="1">The sequence shown here is derived from an EMBL/GenBank/DDBJ whole genome shotgun (WGS) entry which is preliminary data.</text>
</comment>
<sequence length="157" mass="17058">MAEESGMAHLVRRLEFKLSTATDKTSSVHAYFYLAPVPVFVSSLSAACNFSQFAIYTCPGFSVVSLIKIELAWLRQLCIGKGCSEVGSCRRKGSAAPSRVGVKCFTSETNGIHPFPSYAFSAANDMLGCGQDGVEMMIETAIYGHIQDGFPYLDFRS</sequence>
<protein>
    <submittedName>
        <fullName evidence="1">Uncharacterized protein</fullName>
    </submittedName>
</protein>
<keyword evidence="2" id="KW-1185">Reference proteome</keyword>
<evidence type="ECO:0000313" key="2">
    <source>
        <dbReference type="Proteomes" id="UP000559256"/>
    </source>
</evidence>
<name>A0A8H5C841_9AGAR</name>
<gene>
    <name evidence="1" type="ORF">D9758_017231</name>
</gene>
<dbReference type="EMBL" id="JAACJM010000235">
    <property type="protein sequence ID" value="KAF5335873.1"/>
    <property type="molecule type" value="Genomic_DNA"/>
</dbReference>
<evidence type="ECO:0000313" key="1">
    <source>
        <dbReference type="EMBL" id="KAF5335873.1"/>
    </source>
</evidence>
<organism evidence="1 2">
    <name type="scientific">Tetrapyrgos nigripes</name>
    <dbReference type="NCBI Taxonomy" id="182062"/>
    <lineage>
        <taxon>Eukaryota</taxon>
        <taxon>Fungi</taxon>
        <taxon>Dikarya</taxon>
        <taxon>Basidiomycota</taxon>
        <taxon>Agaricomycotina</taxon>
        <taxon>Agaricomycetes</taxon>
        <taxon>Agaricomycetidae</taxon>
        <taxon>Agaricales</taxon>
        <taxon>Marasmiineae</taxon>
        <taxon>Marasmiaceae</taxon>
        <taxon>Tetrapyrgos</taxon>
    </lineage>
</organism>
<proteinExistence type="predicted"/>